<evidence type="ECO:0000313" key="2">
    <source>
        <dbReference type="Proteomes" id="UP000887577"/>
    </source>
</evidence>
<accession>A0A914Y9Q5</accession>
<organism evidence="2 3">
    <name type="scientific">Panagrolaimus superbus</name>
    <dbReference type="NCBI Taxonomy" id="310955"/>
    <lineage>
        <taxon>Eukaryota</taxon>
        <taxon>Metazoa</taxon>
        <taxon>Ecdysozoa</taxon>
        <taxon>Nematoda</taxon>
        <taxon>Chromadorea</taxon>
        <taxon>Rhabditida</taxon>
        <taxon>Tylenchina</taxon>
        <taxon>Panagrolaimomorpha</taxon>
        <taxon>Panagrolaimoidea</taxon>
        <taxon>Panagrolaimidae</taxon>
        <taxon>Panagrolaimus</taxon>
    </lineage>
</organism>
<feature type="region of interest" description="Disordered" evidence="1">
    <location>
        <begin position="190"/>
        <end position="247"/>
    </location>
</feature>
<dbReference type="AlphaFoldDB" id="A0A914Y9Q5"/>
<reference evidence="3" key="1">
    <citation type="submission" date="2022-11" db="UniProtKB">
        <authorList>
            <consortium name="WormBaseParasite"/>
        </authorList>
    </citation>
    <scope>IDENTIFICATION</scope>
</reference>
<dbReference type="Proteomes" id="UP000887577">
    <property type="component" value="Unplaced"/>
</dbReference>
<dbReference type="WBParaSite" id="PSU_v2.g16942.t1">
    <property type="protein sequence ID" value="PSU_v2.g16942.t1"/>
    <property type="gene ID" value="PSU_v2.g16942"/>
</dbReference>
<proteinExistence type="predicted"/>
<feature type="compositionally biased region" description="Basic and acidic residues" evidence="1">
    <location>
        <begin position="234"/>
        <end position="247"/>
    </location>
</feature>
<keyword evidence="2" id="KW-1185">Reference proteome</keyword>
<evidence type="ECO:0000313" key="3">
    <source>
        <dbReference type="WBParaSite" id="PSU_v2.g16942.t1"/>
    </source>
</evidence>
<name>A0A914Y9Q5_9BILA</name>
<sequence>MIPFRIARYAEQLLNSVIHQVESCNLKPEFFDTRASRAQSTRPQSSLYLASTPTKKSRFDETVLNGEGYRYFAAVEHEKTQRYPNQIIHKENHENQIYNVVSIVLSAERGAAAFLQERITKFFSPEAIHTLLAFLRFYADYREKDISRFPCHEKLPEIVQKNLEELPSIEDFSAERDALLDNLNIPVLDEPAATTSGAPMEIDQDFDNDFDFHDAPTDFDDVPSSTQQPLSAKESQDIFAHYDDDNE</sequence>
<protein>
    <submittedName>
        <fullName evidence="3">Uncharacterized protein</fullName>
    </submittedName>
</protein>
<evidence type="ECO:0000256" key="1">
    <source>
        <dbReference type="SAM" id="MobiDB-lite"/>
    </source>
</evidence>